<dbReference type="SMART" id="SM00977">
    <property type="entry name" value="TilS_C"/>
    <property type="match status" value="1"/>
</dbReference>
<keyword evidence="6 8" id="KW-0067">ATP-binding</keyword>
<dbReference type="NCBIfam" id="TIGR02433">
    <property type="entry name" value="lysidine_TilS_C"/>
    <property type="match status" value="1"/>
</dbReference>
<dbReference type="SUPFAM" id="SSF52402">
    <property type="entry name" value="Adenine nucleotide alpha hydrolases-like"/>
    <property type="match status" value="1"/>
</dbReference>
<dbReference type="PANTHER" id="PTHR43033">
    <property type="entry name" value="TRNA(ILE)-LYSIDINE SYNTHASE-RELATED"/>
    <property type="match status" value="1"/>
</dbReference>
<dbReference type="SUPFAM" id="SSF56037">
    <property type="entry name" value="PheT/TilS domain"/>
    <property type="match status" value="1"/>
</dbReference>
<feature type="domain" description="Lysidine-tRNA(Ile) synthetase C-terminal" evidence="9">
    <location>
        <begin position="382"/>
        <end position="454"/>
    </location>
</feature>
<evidence type="ECO:0000313" key="10">
    <source>
        <dbReference type="EMBL" id="TFD98358.1"/>
    </source>
</evidence>
<keyword evidence="4 8" id="KW-0819">tRNA processing</keyword>
<dbReference type="InterPro" id="IPR012795">
    <property type="entry name" value="tRNA_Ile_lys_synt_N"/>
</dbReference>
<dbReference type="Gene3D" id="3.30.465.60">
    <property type="match status" value="1"/>
</dbReference>
<dbReference type="CDD" id="cd01992">
    <property type="entry name" value="TilS_N"/>
    <property type="match status" value="1"/>
</dbReference>
<dbReference type="Gene3D" id="3.40.50.620">
    <property type="entry name" value="HUPs"/>
    <property type="match status" value="1"/>
</dbReference>
<comment type="domain">
    <text evidence="8">The N-terminal region contains the highly conserved SGGXDS motif, predicted to be a P-loop motif involved in ATP binding.</text>
</comment>
<evidence type="ECO:0000256" key="6">
    <source>
        <dbReference type="ARBA" id="ARBA00022840"/>
    </source>
</evidence>
<evidence type="ECO:0000256" key="8">
    <source>
        <dbReference type="HAMAP-Rule" id="MF_01161"/>
    </source>
</evidence>
<dbReference type="InterPro" id="IPR011063">
    <property type="entry name" value="TilS/TtcA_N"/>
</dbReference>
<proteinExistence type="inferred from homology"/>
<dbReference type="Pfam" id="PF11734">
    <property type="entry name" value="TilS_C"/>
    <property type="match status" value="1"/>
</dbReference>
<dbReference type="OrthoDB" id="9807403at2"/>
<comment type="caution">
    <text evidence="10">The sequence shown here is derived from an EMBL/GenBank/DDBJ whole genome shotgun (WGS) entry which is preliminary data.</text>
</comment>
<dbReference type="EMBL" id="SORX01000013">
    <property type="protein sequence ID" value="TFD98358.1"/>
    <property type="molecule type" value="Genomic_DNA"/>
</dbReference>
<keyword evidence="5 8" id="KW-0547">Nucleotide-binding</keyword>
<keyword evidence="2 8" id="KW-0963">Cytoplasm</keyword>
<dbReference type="GO" id="GO:0032267">
    <property type="term" value="F:tRNA(Ile)-lysidine synthase activity"/>
    <property type="evidence" value="ECO:0007669"/>
    <property type="project" value="UniProtKB-EC"/>
</dbReference>
<sequence length="454" mass="52011">MNDFDLRVLKNCEKHKMVSKGDKVLIGVSGGPDSMALLHFFSESPLQLNVEAVHVDHGLRESSAADATYVEAYCRTHHIPFHLLHADVKGKIEETGKGVQEAAREVRYAYFDQLMKETGAAVMMIGQHADDQVETILFRLMRGTSIRGAAGIQPVRSLAHGKVARPFLAVTKNEIEQYCEQHDLKPRRDPTNESDTYTRNRLRRHVIPLLKKENPQIHEAFERFSEELSEDNEWLEKQAENALEDVCVLKSRELFHLSVEKFRSYGLPLQRRMIQLILNYLYAKVPTSLSSAHTRAILDLLKQAHPSGDIHLPEFMTVTRSYGNGYFHFQRETETDPYCYLIDQEQLIDLPSGEKLEMRAGEIVPDKPYRDLYYVSESFMPLTVRSRRDGDKMRLPDGKGSKKIKDVFIEKKVPVRLRHQYPVVTAADGRVLWLPGLRKAPSDGKSAAYTLIYY</sequence>
<evidence type="ECO:0000256" key="1">
    <source>
        <dbReference type="ARBA" id="ARBA00004496"/>
    </source>
</evidence>
<dbReference type="GO" id="GO:0005524">
    <property type="term" value="F:ATP binding"/>
    <property type="evidence" value="ECO:0007669"/>
    <property type="project" value="UniProtKB-UniRule"/>
</dbReference>
<keyword evidence="3 8" id="KW-0436">Ligase</keyword>
<feature type="binding site" evidence="8">
    <location>
        <begin position="29"/>
        <end position="34"/>
    </location>
    <ligand>
        <name>ATP</name>
        <dbReference type="ChEBI" id="CHEBI:30616"/>
    </ligand>
</feature>
<evidence type="ECO:0000256" key="7">
    <source>
        <dbReference type="ARBA" id="ARBA00048539"/>
    </source>
</evidence>
<comment type="subcellular location">
    <subcellularLocation>
        <location evidence="1 8">Cytoplasm</location>
    </subcellularLocation>
</comment>
<accession>A0A4Y8L8F8</accession>
<dbReference type="HAMAP" id="MF_01161">
    <property type="entry name" value="tRNA_Ile_lys_synt"/>
    <property type="match status" value="1"/>
</dbReference>
<reference evidence="10 11" key="1">
    <citation type="submission" date="2019-03" db="EMBL/GenBank/DDBJ databases">
        <authorList>
            <person name="Yang Y."/>
        </authorList>
    </citation>
    <scope>NUCLEOTIDE SEQUENCE [LARGE SCALE GENOMIC DNA]</scope>
    <source>
        <strain evidence="10 11">ASL-1</strain>
    </source>
</reference>
<comment type="catalytic activity">
    <reaction evidence="7 8">
        <text>cytidine(34) in tRNA(Ile2) + L-lysine + ATP = lysidine(34) in tRNA(Ile2) + AMP + diphosphate + H(+)</text>
        <dbReference type="Rhea" id="RHEA:43744"/>
        <dbReference type="Rhea" id="RHEA-COMP:10625"/>
        <dbReference type="Rhea" id="RHEA-COMP:10670"/>
        <dbReference type="ChEBI" id="CHEBI:15378"/>
        <dbReference type="ChEBI" id="CHEBI:30616"/>
        <dbReference type="ChEBI" id="CHEBI:32551"/>
        <dbReference type="ChEBI" id="CHEBI:33019"/>
        <dbReference type="ChEBI" id="CHEBI:82748"/>
        <dbReference type="ChEBI" id="CHEBI:83665"/>
        <dbReference type="ChEBI" id="CHEBI:456215"/>
        <dbReference type="EC" id="6.3.4.19"/>
    </reaction>
</comment>
<name>A0A4Y8L8F8_9BACL</name>
<dbReference type="AlphaFoldDB" id="A0A4Y8L8F8"/>
<organism evidence="10 11">
    <name type="scientific">Jeotgalibacillus salarius</name>
    <dbReference type="NCBI Taxonomy" id="546023"/>
    <lineage>
        <taxon>Bacteria</taxon>
        <taxon>Bacillati</taxon>
        <taxon>Bacillota</taxon>
        <taxon>Bacilli</taxon>
        <taxon>Bacillales</taxon>
        <taxon>Caryophanaceae</taxon>
        <taxon>Jeotgalibacillus</taxon>
    </lineage>
</organism>
<dbReference type="InterPro" id="IPR014729">
    <property type="entry name" value="Rossmann-like_a/b/a_fold"/>
</dbReference>
<dbReference type="InterPro" id="IPR012796">
    <property type="entry name" value="Lysidine-tRNA-synth_C"/>
</dbReference>
<gene>
    <name evidence="8 10" type="primary">tilS</name>
    <name evidence="10" type="ORF">E2626_15745</name>
</gene>
<dbReference type="EC" id="6.3.4.19" evidence="8"/>
<dbReference type="GO" id="GO:0006400">
    <property type="term" value="P:tRNA modification"/>
    <property type="evidence" value="ECO:0007669"/>
    <property type="project" value="UniProtKB-UniRule"/>
</dbReference>
<dbReference type="NCBIfam" id="TIGR02432">
    <property type="entry name" value="lysidine_TilS_N"/>
    <property type="match status" value="1"/>
</dbReference>
<evidence type="ECO:0000256" key="5">
    <source>
        <dbReference type="ARBA" id="ARBA00022741"/>
    </source>
</evidence>
<dbReference type="Pfam" id="PF09179">
    <property type="entry name" value="TilS"/>
    <property type="match status" value="1"/>
</dbReference>
<evidence type="ECO:0000256" key="4">
    <source>
        <dbReference type="ARBA" id="ARBA00022694"/>
    </source>
</evidence>
<dbReference type="InterPro" id="IPR015262">
    <property type="entry name" value="tRNA_Ile_lys_synt_subst-bd"/>
</dbReference>
<dbReference type="PANTHER" id="PTHR43033:SF1">
    <property type="entry name" value="TRNA(ILE)-LYSIDINE SYNTHASE-RELATED"/>
    <property type="match status" value="1"/>
</dbReference>
<evidence type="ECO:0000256" key="3">
    <source>
        <dbReference type="ARBA" id="ARBA00022598"/>
    </source>
</evidence>
<dbReference type="Proteomes" id="UP000297776">
    <property type="component" value="Unassembled WGS sequence"/>
</dbReference>
<comment type="function">
    <text evidence="8">Ligates lysine onto the cytidine present at position 34 of the AUA codon-specific tRNA(Ile) that contains the anticodon CAU, in an ATP-dependent manner. Cytidine is converted to lysidine, thus changing the amino acid specificity of the tRNA from methionine to isoleucine.</text>
</comment>
<evidence type="ECO:0000256" key="2">
    <source>
        <dbReference type="ARBA" id="ARBA00022490"/>
    </source>
</evidence>
<evidence type="ECO:0000259" key="9">
    <source>
        <dbReference type="SMART" id="SM00977"/>
    </source>
</evidence>
<evidence type="ECO:0000313" key="11">
    <source>
        <dbReference type="Proteomes" id="UP000297776"/>
    </source>
</evidence>
<dbReference type="GO" id="GO:0005737">
    <property type="term" value="C:cytoplasm"/>
    <property type="evidence" value="ECO:0007669"/>
    <property type="project" value="UniProtKB-SubCell"/>
</dbReference>
<dbReference type="RefSeq" id="WP_134382889.1">
    <property type="nucleotide sequence ID" value="NZ_SORX01000013.1"/>
</dbReference>
<comment type="similarity">
    <text evidence="8">Belongs to the tRNA(Ile)-lysidine synthase family.</text>
</comment>
<protein>
    <recommendedName>
        <fullName evidence="8">tRNA(Ile)-lysidine synthase</fullName>
        <ecNumber evidence="8">6.3.4.19</ecNumber>
    </recommendedName>
    <alternativeName>
        <fullName evidence="8">tRNA(Ile)-2-lysyl-cytidine synthase</fullName>
    </alternativeName>
    <alternativeName>
        <fullName evidence="8">tRNA(Ile)-lysidine synthetase</fullName>
    </alternativeName>
</protein>
<dbReference type="InterPro" id="IPR012094">
    <property type="entry name" value="tRNA_Ile_lys_synt"/>
</dbReference>
<keyword evidence="11" id="KW-1185">Reference proteome</keyword>
<dbReference type="SUPFAM" id="SSF82829">
    <property type="entry name" value="MesJ substrate recognition domain-like"/>
    <property type="match status" value="1"/>
</dbReference>
<dbReference type="Pfam" id="PF01171">
    <property type="entry name" value="ATP_bind_3"/>
    <property type="match status" value="1"/>
</dbReference>